<gene>
    <name evidence="1" type="ORF">SH580_16530</name>
</gene>
<proteinExistence type="predicted"/>
<dbReference type="RefSeq" id="WP_319831938.1">
    <property type="nucleotide sequence ID" value="NZ_CP138858.1"/>
</dbReference>
<organism evidence="1 2">
    <name type="scientific">Coraliomargarita algicola</name>
    <dbReference type="NCBI Taxonomy" id="3092156"/>
    <lineage>
        <taxon>Bacteria</taxon>
        <taxon>Pseudomonadati</taxon>
        <taxon>Verrucomicrobiota</taxon>
        <taxon>Opitutia</taxon>
        <taxon>Puniceicoccales</taxon>
        <taxon>Coraliomargaritaceae</taxon>
        <taxon>Coraliomargarita</taxon>
    </lineage>
</organism>
<accession>A0ABZ0RG36</accession>
<dbReference type="Gene3D" id="3.30.70.60">
    <property type="match status" value="1"/>
</dbReference>
<dbReference type="InterPro" id="IPR014717">
    <property type="entry name" value="Transl_elong_EF1B/ribsomal_bS6"/>
</dbReference>
<protein>
    <submittedName>
        <fullName evidence="1">Uncharacterized protein</fullName>
    </submittedName>
</protein>
<name>A0ABZ0RG36_9BACT</name>
<dbReference type="Proteomes" id="UP001324993">
    <property type="component" value="Chromosome"/>
</dbReference>
<dbReference type="EMBL" id="CP138858">
    <property type="protein sequence ID" value="WPJ95036.1"/>
    <property type="molecule type" value="Genomic_DNA"/>
</dbReference>
<reference evidence="1 2" key="1">
    <citation type="submission" date="2023-11" db="EMBL/GenBank/DDBJ databases">
        <title>Coraliomargarita sp. nov., isolated from marine algae.</title>
        <authorList>
            <person name="Lee J.K."/>
            <person name="Baek J.H."/>
            <person name="Kim J.M."/>
            <person name="Choi D.G."/>
            <person name="Jeon C.O."/>
        </authorList>
    </citation>
    <scope>NUCLEOTIDE SEQUENCE [LARGE SCALE GENOMIC DNA]</scope>
    <source>
        <strain evidence="1 2">J2-16</strain>
    </source>
</reference>
<sequence length="193" mass="21893">MKTENKFIRILKDYPLAVLCFLVVLVCLAAIFLRGDAAVELSLKEDDLNSRIRTIDKNVKSSKDLESHVEEVKLLVDQLEARLFDRDERAVNINFFYALEDRLNVRISNIGQMPTGDPVFAKGGPRALKLHSTIAYNMSLSGSFDEILIFMSELYRVDRLIRVADFQISDSNRNGGQDTLDARLRVVVLAEND</sequence>
<keyword evidence="2" id="KW-1185">Reference proteome</keyword>
<evidence type="ECO:0000313" key="1">
    <source>
        <dbReference type="EMBL" id="WPJ95036.1"/>
    </source>
</evidence>
<evidence type="ECO:0000313" key="2">
    <source>
        <dbReference type="Proteomes" id="UP001324993"/>
    </source>
</evidence>